<evidence type="ECO:0000256" key="1">
    <source>
        <dbReference type="ARBA" id="ARBA00023015"/>
    </source>
</evidence>
<keyword evidence="2" id="KW-0238">DNA-binding</keyword>
<keyword evidence="3" id="KW-0804">Transcription</keyword>
<dbReference type="EMBL" id="AP021876">
    <property type="protein sequence ID" value="BBO82353.1"/>
    <property type="molecule type" value="Genomic_DNA"/>
</dbReference>
<proteinExistence type="predicted"/>
<dbReference type="PROSITE" id="PS01124">
    <property type="entry name" value="HTH_ARAC_FAMILY_2"/>
    <property type="match status" value="1"/>
</dbReference>
<dbReference type="KEGG" id="dov:DSCO28_29190"/>
<dbReference type="PANTHER" id="PTHR43280:SF28">
    <property type="entry name" value="HTH-TYPE TRANSCRIPTIONAL ACTIVATOR RHAS"/>
    <property type="match status" value="1"/>
</dbReference>
<dbReference type="AlphaFoldDB" id="A0A5K7ZRP6"/>
<evidence type="ECO:0000313" key="6">
    <source>
        <dbReference type="Proteomes" id="UP000425960"/>
    </source>
</evidence>
<reference evidence="5 6" key="1">
    <citation type="submission" date="2019-11" db="EMBL/GenBank/DDBJ databases">
        <title>Comparative genomics of hydrocarbon-degrading Desulfosarcina strains.</title>
        <authorList>
            <person name="Watanabe M."/>
            <person name="Kojima H."/>
            <person name="Fukui M."/>
        </authorList>
    </citation>
    <scope>NUCLEOTIDE SEQUENCE [LARGE SCALE GENOMIC DNA]</scope>
    <source>
        <strain evidence="5 6">28bB2T</strain>
    </source>
</reference>
<dbReference type="PRINTS" id="PR00032">
    <property type="entry name" value="HTHARAC"/>
</dbReference>
<dbReference type="GO" id="GO:0043565">
    <property type="term" value="F:sequence-specific DNA binding"/>
    <property type="evidence" value="ECO:0007669"/>
    <property type="project" value="InterPro"/>
</dbReference>
<keyword evidence="1" id="KW-0805">Transcription regulation</keyword>
<feature type="domain" description="HTH araC/xylS-type" evidence="4">
    <location>
        <begin position="1"/>
        <end position="51"/>
    </location>
</feature>
<gene>
    <name evidence="5" type="ORF">DSCO28_29190</name>
</gene>
<dbReference type="Gene3D" id="1.10.10.60">
    <property type="entry name" value="Homeodomain-like"/>
    <property type="match status" value="1"/>
</dbReference>
<evidence type="ECO:0000256" key="3">
    <source>
        <dbReference type="ARBA" id="ARBA00023163"/>
    </source>
</evidence>
<accession>A0A5K7ZRP6</accession>
<dbReference type="Pfam" id="PF12833">
    <property type="entry name" value="HTH_18"/>
    <property type="match status" value="1"/>
</dbReference>
<dbReference type="PANTHER" id="PTHR43280">
    <property type="entry name" value="ARAC-FAMILY TRANSCRIPTIONAL REGULATOR"/>
    <property type="match status" value="1"/>
</dbReference>
<organism evidence="5 6">
    <name type="scientific">Desulfosarcina ovata subsp. sediminis</name>
    <dbReference type="NCBI Taxonomy" id="885957"/>
    <lineage>
        <taxon>Bacteria</taxon>
        <taxon>Pseudomonadati</taxon>
        <taxon>Thermodesulfobacteriota</taxon>
        <taxon>Desulfobacteria</taxon>
        <taxon>Desulfobacterales</taxon>
        <taxon>Desulfosarcinaceae</taxon>
        <taxon>Desulfosarcina</taxon>
    </lineage>
</organism>
<protein>
    <recommendedName>
        <fullName evidence="4">HTH araC/xylS-type domain-containing protein</fullName>
    </recommendedName>
</protein>
<dbReference type="InterPro" id="IPR020449">
    <property type="entry name" value="Tscrpt_reg_AraC-type_HTH"/>
</dbReference>
<dbReference type="GO" id="GO:0003700">
    <property type="term" value="F:DNA-binding transcription factor activity"/>
    <property type="evidence" value="ECO:0007669"/>
    <property type="project" value="InterPro"/>
</dbReference>
<sequence>MKRIEKARQMVKDKDLSMTQIAYDLGYSSSSHFAKTFHDSFGISPSCYRQNKAV</sequence>
<dbReference type="InterPro" id="IPR018060">
    <property type="entry name" value="HTH_AraC"/>
</dbReference>
<dbReference type="SUPFAM" id="SSF46689">
    <property type="entry name" value="Homeodomain-like"/>
    <property type="match status" value="1"/>
</dbReference>
<dbReference type="InterPro" id="IPR009057">
    <property type="entry name" value="Homeodomain-like_sf"/>
</dbReference>
<evidence type="ECO:0000256" key="2">
    <source>
        <dbReference type="ARBA" id="ARBA00023125"/>
    </source>
</evidence>
<dbReference type="SMART" id="SM00342">
    <property type="entry name" value="HTH_ARAC"/>
    <property type="match status" value="1"/>
</dbReference>
<evidence type="ECO:0000313" key="5">
    <source>
        <dbReference type="EMBL" id="BBO82353.1"/>
    </source>
</evidence>
<dbReference type="Proteomes" id="UP000425960">
    <property type="component" value="Chromosome"/>
</dbReference>
<name>A0A5K7ZRP6_9BACT</name>
<evidence type="ECO:0000259" key="4">
    <source>
        <dbReference type="PROSITE" id="PS01124"/>
    </source>
</evidence>